<proteinExistence type="predicted"/>
<dbReference type="InterPro" id="IPR051132">
    <property type="entry name" value="3-5_Exonuclease_domain"/>
</dbReference>
<feature type="compositionally biased region" description="Acidic residues" evidence="3">
    <location>
        <begin position="704"/>
        <end position="730"/>
    </location>
</feature>
<feature type="region of interest" description="Disordered" evidence="3">
    <location>
        <begin position="704"/>
        <end position="785"/>
    </location>
</feature>
<comment type="caution">
    <text evidence="5">The sequence shown here is derived from an EMBL/GenBank/DDBJ whole genome shotgun (WGS) entry which is preliminary data.</text>
</comment>
<name>A0AAN6SCW6_9PEZI</name>
<feature type="compositionally biased region" description="Basic and acidic residues" evidence="3">
    <location>
        <begin position="731"/>
        <end position="746"/>
    </location>
</feature>
<dbReference type="GO" id="GO:0005634">
    <property type="term" value="C:nucleus"/>
    <property type="evidence" value="ECO:0007669"/>
    <property type="project" value="TreeGrafter"/>
</dbReference>
<feature type="domain" description="3'-5' exonuclease" evidence="4">
    <location>
        <begin position="214"/>
        <end position="402"/>
    </location>
</feature>
<dbReference type="GO" id="GO:0003676">
    <property type="term" value="F:nucleic acid binding"/>
    <property type="evidence" value="ECO:0007669"/>
    <property type="project" value="InterPro"/>
</dbReference>
<keyword evidence="1" id="KW-0540">Nuclease</keyword>
<evidence type="ECO:0000259" key="4">
    <source>
        <dbReference type="SMART" id="SM00474"/>
    </source>
</evidence>
<dbReference type="FunFam" id="3.30.420.10:FF:000100">
    <property type="entry name" value="3'-5' exonuclease/helicase (Wrn), putative"/>
    <property type="match status" value="1"/>
</dbReference>
<dbReference type="PANTHER" id="PTHR13620:SF104">
    <property type="entry name" value="EXONUCLEASE 3'-5' DOMAIN-CONTAINING PROTEIN 2"/>
    <property type="match status" value="1"/>
</dbReference>
<feature type="compositionally biased region" description="Low complexity" evidence="3">
    <location>
        <begin position="465"/>
        <end position="493"/>
    </location>
</feature>
<sequence>MRSPHPIPQAIGAGASAVNSTTSLSLRQCRHRPRFFASSPSSSLPSTPRYPVHLGAMERKDQTWNSSRGITFAGDSTRRVVGYPQLPSLARFHSDSAASTASNPEPVLPPHEATVPQGNPDATGTTLDSQGQVFVDAQEALEEQLEVIIADENVQSKDEGASLKPPFTPLSFTMSEDLFKKAKKAAEGTPESYWTYNLYRGPDKDGNMNEKVKVHYCRSANTTERVLKQYFMDDKILGLDLEWEANAKPAHGPRQNVSVIQIASEKRVGIFHISLYPKKDELGSPLLKQIIEDPEVIKTGSWILGDCTRLEKYLGIKGRGIQELSHLYKLVKYSGSGEHKLVNRTGVPLATMVQEILQLPMFKGSVRTSAWSRPLNMDQILYSASDAYAGVQLFAMMDHQRKQLNPTPPLPYAAELKMPIRLAADVILEEAGLLDEPLPDETVDAALSADYLSTVGNNINVEIEGNGSTTLSSEETKTTTLGSEETKTTTLGSEETKTIKKRTTKKTTTDSTAPTTSTTATATSTKRKRNPQDPSIPIDPLVSEATVWAQNYLLSRQPPRPKQPKQPKQPVTPNPDSPDSPDSPKTTAPRPLLSVAPLRAYYLWSRNPSLNCEALAALLGIKTSSAAGYILQAVKAERGRLGFEPKRMREEVLGCGVIAETTIAWRWKGVVQLCELYEAAERRLDQGEKAEVGKNEMEALDEIFEQDGDKEGEGEEVEVEEAEAEAEQAEAEVREEVKEESAEDVMKAALEAAEDLDFDEELNSSSQETVDADEAERLRKASRSH</sequence>
<dbReference type="AlphaFoldDB" id="A0AAN6SCW6"/>
<keyword evidence="2" id="KW-0378">Hydrolase</keyword>
<feature type="compositionally biased region" description="Acidic residues" evidence="3">
    <location>
        <begin position="752"/>
        <end position="762"/>
    </location>
</feature>
<keyword evidence="6" id="KW-1185">Reference proteome</keyword>
<dbReference type="InterPro" id="IPR036397">
    <property type="entry name" value="RNaseH_sf"/>
</dbReference>
<feature type="compositionally biased region" description="Low complexity" evidence="3">
    <location>
        <begin position="509"/>
        <end position="524"/>
    </location>
</feature>
<evidence type="ECO:0000256" key="1">
    <source>
        <dbReference type="ARBA" id="ARBA00022722"/>
    </source>
</evidence>
<feature type="region of interest" description="Disordered" evidence="3">
    <location>
        <begin position="465"/>
        <end position="541"/>
    </location>
</feature>
<dbReference type="CDD" id="cd06141">
    <property type="entry name" value="WRN_exo"/>
    <property type="match status" value="1"/>
</dbReference>
<dbReference type="GO" id="GO:0008408">
    <property type="term" value="F:3'-5' exonuclease activity"/>
    <property type="evidence" value="ECO:0007669"/>
    <property type="project" value="InterPro"/>
</dbReference>
<dbReference type="PANTHER" id="PTHR13620">
    <property type="entry name" value="3-5 EXONUCLEASE"/>
    <property type="match status" value="1"/>
</dbReference>
<dbReference type="InterPro" id="IPR012337">
    <property type="entry name" value="RNaseH-like_sf"/>
</dbReference>
<evidence type="ECO:0000313" key="5">
    <source>
        <dbReference type="EMBL" id="KAK3949652.1"/>
    </source>
</evidence>
<dbReference type="Gene3D" id="3.30.420.10">
    <property type="entry name" value="Ribonuclease H-like superfamily/Ribonuclease H"/>
    <property type="match status" value="1"/>
</dbReference>
<dbReference type="SMART" id="SM00474">
    <property type="entry name" value="35EXOc"/>
    <property type="match status" value="1"/>
</dbReference>
<dbReference type="InterPro" id="IPR002562">
    <property type="entry name" value="3'-5'_exonuclease_dom"/>
</dbReference>
<dbReference type="GO" id="GO:0006139">
    <property type="term" value="P:nucleobase-containing compound metabolic process"/>
    <property type="evidence" value="ECO:0007669"/>
    <property type="project" value="InterPro"/>
</dbReference>
<dbReference type="GO" id="GO:0005737">
    <property type="term" value="C:cytoplasm"/>
    <property type="evidence" value="ECO:0007669"/>
    <property type="project" value="TreeGrafter"/>
</dbReference>
<reference evidence="5" key="1">
    <citation type="journal article" date="2023" name="Mol. Phylogenet. Evol.">
        <title>Genome-scale phylogeny and comparative genomics of the fungal order Sordariales.</title>
        <authorList>
            <person name="Hensen N."/>
            <person name="Bonometti L."/>
            <person name="Westerberg I."/>
            <person name="Brannstrom I.O."/>
            <person name="Guillou S."/>
            <person name="Cros-Aarteil S."/>
            <person name="Calhoun S."/>
            <person name="Haridas S."/>
            <person name="Kuo A."/>
            <person name="Mondo S."/>
            <person name="Pangilinan J."/>
            <person name="Riley R."/>
            <person name="LaButti K."/>
            <person name="Andreopoulos B."/>
            <person name="Lipzen A."/>
            <person name="Chen C."/>
            <person name="Yan M."/>
            <person name="Daum C."/>
            <person name="Ng V."/>
            <person name="Clum A."/>
            <person name="Steindorff A."/>
            <person name="Ohm R.A."/>
            <person name="Martin F."/>
            <person name="Silar P."/>
            <person name="Natvig D.O."/>
            <person name="Lalanne C."/>
            <person name="Gautier V."/>
            <person name="Ament-Velasquez S.L."/>
            <person name="Kruys A."/>
            <person name="Hutchinson M.I."/>
            <person name="Powell A.J."/>
            <person name="Barry K."/>
            <person name="Miller A.N."/>
            <person name="Grigoriev I.V."/>
            <person name="Debuchy R."/>
            <person name="Gladieux P."/>
            <person name="Hiltunen Thoren M."/>
            <person name="Johannesson H."/>
        </authorList>
    </citation>
    <scope>NUCLEOTIDE SEQUENCE</scope>
    <source>
        <strain evidence="5">CBS 626.80</strain>
    </source>
</reference>
<dbReference type="Proteomes" id="UP001303222">
    <property type="component" value="Unassembled WGS sequence"/>
</dbReference>
<protein>
    <submittedName>
        <fullName evidence="5">Exonuclease/helicase</fullName>
    </submittedName>
</protein>
<evidence type="ECO:0000313" key="6">
    <source>
        <dbReference type="Proteomes" id="UP001303222"/>
    </source>
</evidence>
<dbReference type="EMBL" id="MU859206">
    <property type="protein sequence ID" value="KAK3949652.1"/>
    <property type="molecule type" value="Genomic_DNA"/>
</dbReference>
<evidence type="ECO:0000256" key="2">
    <source>
        <dbReference type="ARBA" id="ARBA00022801"/>
    </source>
</evidence>
<accession>A0AAN6SCW6</accession>
<feature type="region of interest" description="Disordered" evidence="3">
    <location>
        <begin position="93"/>
        <end position="127"/>
    </location>
</feature>
<organism evidence="5 6">
    <name type="scientific">Pseudoneurospora amorphoporcata</name>
    <dbReference type="NCBI Taxonomy" id="241081"/>
    <lineage>
        <taxon>Eukaryota</taxon>
        <taxon>Fungi</taxon>
        <taxon>Dikarya</taxon>
        <taxon>Ascomycota</taxon>
        <taxon>Pezizomycotina</taxon>
        <taxon>Sordariomycetes</taxon>
        <taxon>Sordariomycetidae</taxon>
        <taxon>Sordariales</taxon>
        <taxon>Sordariaceae</taxon>
        <taxon>Pseudoneurospora</taxon>
    </lineage>
</organism>
<gene>
    <name evidence="5" type="ORF">QBC32DRAFT_32274</name>
</gene>
<keyword evidence="5" id="KW-0269">Exonuclease</keyword>
<evidence type="ECO:0000256" key="3">
    <source>
        <dbReference type="SAM" id="MobiDB-lite"/>
    </source>
</evidence>
<dbReference type="Pfam" id="PF01612">
    <property type="entry name" value="DNA_pol_A_exo1"/>
    <property type="match status" value="1"/>
</dbReference>
<feature type="compositionally biased region" description="Polar residues" evidence="3">
    <location>
        <begin position="116"/>
        <end position="127"/>
    </location>
</feature>
<dbReference type="SUPFAM" id="SSF53098">
    <property type="entry name" value="Ribonuclease H-like"/>
    <property type="match status" value="1"/>
</dbReference>
<feature type="region of interest" description="Disordered" evidence="3">
    <location>
        <begin position="556"/>
        <end position="591"/>
    </location>
</feature>
<reference evidence="5" key="2">
    <citation type="submission" date="2023-06" db="EMBL/GenBank/DDBJ databases">
        <authorList>
            <consortium name="Lawrence Berkeley National Laboratory"/>
            <person name="Mondo S.J."/>
            <person name="Hensen N."/>
            <person name="Bonometti L."/>
            <person name="Westerberg I."/>
            <person name="Brannstrom I.O."/>
            <person name="Guillou S."/>
            <person name="Cros-Aarteil S."/>
            <person name="Calhoun S."/>
            <person name="Haridas S."/>
            <person name="Kuo A."/>
            <person name="Pangilinan J."/>
            <person name="Riley R."/>
            <person name="Labutti K."/>
            <person name="Andreopoulos B."/>
            <person name="Lipzen A."/>
            <person name="Chen C."/>
            <person name="Yanf M."/>
            <person name="Daum C."/>
            <person name="Ng V."/>
            <person name="Clum A."/>
            <person name="Steindorff A."/>
            <person name="Ohm R."/>
            <person name="Martin F."/>
            <person name="Silar P."/>
            <person name="Natvig D."/>
            <person name="Lalanne C."/>
            <person name="Gautier V."/>
            <person name="Ament-Velasquez S.L."/>
            <person name="Kruys A."/>
            <person name="Hutchinson M.I."/>
            <person name="Powell A.J."/>
            <person name="Barry K."/>
            <person name="Miller A.N."/>
            <person name="Grigoriev I.V."/>
            <person name="Debuchy R."/>
            <person name="Gladieux P."/>
            <person name="Thoren M.H."/>
            <person name="Johannesson H."/>
        </authorList>
    </citation>
    <scope>NUCLEOTIDE SEQUENCE</scope>
    <source>
        <strain evidence="5">CBS 626.80</strain>
    </source>
</reference>